<dbReference type="Gene3D" id="1.20.1280.50">
    <property type="match status" value="1"/>
</dbReference>
<evidence type="ECO:0000259" key="2">
    <source>
        <dbReference type="PROSITE" id="PS50181"/>
    </source>
</evidence>
<dbReference type="Pfam" id="PF12937">
    <property type="entry name" value="F-box-like"/>
    <property type="match status" value="1"/>
</dbReference>
<dbReference type="PROSITE" id="PS50082">
    <property type="entry name" value="WD_REPEATS_2"/>
    <property type="match status" value="1"/>
</dbReference>
<dbReference type="PROSITE" id="PS50294">
    <property type="entry name" value="WD_REPEATS_REGION"/>
    <property type="match status" value="1"/>
</dbReference>
<dbReference type="EMBL" id="JAZGQO010000008">
    <property type="protein sequence ID" value="KAK6180195.1"/>
    <property type="molecule type" value="Genomic_DNA"/>
</dbReference>
<dbReference type="Gene3D" id="2.130.10.10">
    <property type="entry name" value="YVTN repeat-like/Quinoprotein amine dehydrogenase"/>
    <property type="match status" value="2"/>
</dbReference>
<reference evidence="3 4" key="1">
    <citation type="submission" date="2024-01" db="EMBL/GenBank/DDBJ databases">
        <title>The genome of the rayed Mediterranean limpet Patella caerulea (Linnaeus, 1758).</title>
        <authorList>
            <person name="Anh-Thu Weber A."/>
            <person name="Halstead-Nussloch G."/>
        </authorList>
    </citation>
    <scope>NUCLEOTIDE SEQUENCE [LARGE SCALE GENOMIC DNA]</scope>
    <source>
        <strain evidence="3">AATW-2023a</strain>
        <tissue evidence="3">Whole specimen</tissue>
    </source>
</reference>
<dbReference type="PANTHER" id="PTHR20995">
    <property type="entry name" value="F-BOX/WD REPEAT-CONTAINING PROTEIN 5"/>
    <property type="match status" value="1"/>
</dbReference>
<protein>
    <recommendedName>
        <fullName evidence="2">F-box domain-containing protein</fullName>
    </recommendedName>
</protein>
<evidence type="ECO:0000313" key="4">
    <source>
        <dbReference type="Proteomes" id="UP001347796"/>
    </source>
</evidence>
<dbReference type="GO" id="GO:0016567">
    <property type="term" value="P:protein ubiquitination"/>
    <property type="evidence" value="ECO:0007669"/>
    <property type="project" value="InterPro"/>
</dbReference>
<feature type="repeat" description="WD" evidence="1">
    <location>
        <begin position="117"/>
        <end position="150"/>
    </location>
</feature>
<dbReference type="Proteomes" id="UP001347796">
    <property type="component" value="Unassembled WGS sequence"/>
</dbReference>
<proteinExistence type="predicted"/>
<dbReference type="GO" id="GO:0019005">
    <property type="term" value="C:SCF ubiquitin ligase complex"/>
    <property type="evidence" value="ECO:0007669"/>
    <property type="project" value="InterPro"/>
</dbReference>
<dbReference type="InterPro" id="IPR011047">
    <property type="entry name" value="Quinoprotein_ADH-like_sf"/>
</dbReference>
<gene>
    <name evidence="3" type="ORF">SNE40_012388</name>
</gene>
<sequence>MSNISLSRWAQKNKNTMDTTRLKGLVRRPSGEDDVTVYDLPDSLLLEIFSFLEVKDVLRVTGCCRWWREIGRDECLWRNLAYRAWGEDCNKAPFVGTWVEEYRRLYSHSPVILSEELVEHTDEIFHVAFSHDGKLFTTTGKDGNVKVWEIGCPTKLKYSYNLKEEAGWNYTRYSAFNQNDTNLLVSGLRFHCGWVAWFSMTDGFTLTWTDVMTPQGIRGAWLSNHHLLYGVQSDTAEAVSLCVEGEDVNGSHTEEGEPQEIQEINFDVEIRIQFLNVVRRKHMVKNDLNNESYTSRTQFNSNDVHRNLNHVNNEHIFTNNSCGYLLVFATGYCDALNQIGIKFVSKNKLKSTLRHDNNHHRNGVINERRRSSIQRKQNAHCDHLIDLHGQILGVRVSANSRYLVVNMRAWLEEPDGSDPYERPGLSKDMEVRLIDLLTLRVQPIAYTGHKAVTDSDSFCFCFGDANKDFVVCGSESNQAYLWDRHSGALLSKLDHLMAGVSAAAINPVDQELVVSVGDDQIVKVWRSRVKHKQFKKEKAVVIYNPSDADYNTRL</sequence>
<dbReference type="Pfam" id="PF00400">
    <property type="entry name" value="WD40"/>
    <property type="match status" value="1"/>
</dbReference>
<organism evidence="3 4">
    <name type="scientific">Patella caerulea</name>
    <name type="common">Rayed Mediterranean limpet</name>
    <dbReference type="NCBI Taxonomy" id="87958"/>
    <lineage>
        <taxon>Eukaryota</taxon>
        <taxon>Metazoa</taxon>
        <taxon>Spiralia</taxon>
        <taxon>Lophotrochozoa</taxon>
        <taxon>Mollusca</taxon>
        <taxon>Gastropoda</taxon>
        <taxon>Patellogastropoda</taxon>
        <taxon>Patelloidea</taxon>
        <taxon>Patellidae</taxon>
        <taxon>Patella</taxon>
    </lineage>
</organism>
<feature type="domain" description="F-box" evidence="2">
    <location>
        <begin position="34"/>
        <end position="80"/>
    </location>
</feature>
<dbReference type="SUPFAM" id="SSF50998">
    <property type="entry name" value="Quinoprotein alcohol dehydrogenase-like"/>
    <property type="match status" value="1"/>
</dbReference>
<dbReference type="AlphaFoldDB" id="A0AAN8Q0Y0"/>
<dbReference type="SMART" id="SM00320">
    <property type="entry name" value="WD40"/>
    <property type="match status" value="3"/>
</dbReference>
<dbReference type="InterPro" id="IPR015943">
    <property type="entry name" value="WD40/YVTN_repeat-like_dom_sf"/>
</dbReference>
<dbReference type="SMART" id="SM00256">
    <property type="entry name" value="FBOX"/>
    <property type="match status" value="1"/>
</dbReference>
<evidence type="ECO:0000313" key="3">
    <source>
        <dbReference type="EMBL" id="KAK6180195.1"/>
    </source>
</evidence>
<evidence type="ECO:0000256" key="1">
    <source>
        <dbReference type="PROSITE-ProRule" id="PRU00221"/>
    </source>
</evidence>
<dbReference type="InterPro" id="IPR042508">
    <property type="entry name" value="FBXW5"/>
</dbReference>
<dbReference type="GO" id="GO:0080008">
    <property type="term" value="C:Cul4-RING E3 ubiquitin ligase complex"/>
    <property type="evidence" value="ECO:0007669"/>
    <property type="project" value="InterPro"/>
</dbReference>
<keyword evidence="1" id="KW-0853">WD repeat</keyword>
<dbReference type="PANTHER" id="PTHR20995:SF17">
    <property type="entry name" value="F-BOX_WD REPEAT-CONTAINING PROTEIN 5"/>
    <property type="match status" value="1"/>
</dbReference>
<name>A0AAN8Q0Y0_PATCE</name>
<dbReference type="InterPro" id="IPR001810">
    <property type="entry name" value="F-box_dom"/>
</dbReference>
<dbReference type="InterPro" id="IPR001680">
    <property type="entry name" value="WD40_rpt"/>
</dbReference>
<dbReference type="SUPFAM" id="SSF81383">
    <property type="entry name" value="F-box domain"/>
    <property type="match status" value="1"/>
</dbReference>
<keyword evidence="4" id="KW-1185">Reference proteome</keyword>
<dbReference type="PROSITE" id="PS50181">
    <property type="entry name" value="FBOX"/>
    <property type="match status" value="1"/>
</dbReference>
<comment type="caution">
    <text evidence="3">The sequence shown here is derived from an EMBL/GenBank/DDBJ whole genome shotgun (WGS) entry which is preliminary data.</text>
</comment>
<accession>A0AAN8Q0Y0</accession>
<dbReference type="InterPro" id="IPR036047">
    <property type="entry name" value="F-box-like_dom_sf"/>
</dbReference>